<evidence type="ECO:0000256" key="10">
    <source>
        <dbReference type="ARBA" id="ARBA00023017"/>
    </source>
</evidence>
<dbReference type="InterPro" id="IPR040045">
    <property type="entry name" value="DYNC2LI1"/>
</dbReference>
<reference evidence="16" key="1">
    <citation type="submission" date="2021-02" db="EMBL/GenBank/DDBJ databases">
        <authorList>
            <person name="Nowell W R."/>
        </authorList>
    </citation>
    <scope>NUCLEOTIDE SEQUENCE</scope>
</reference>
<dbReference type="GO" id="GO:0005868">
    <property type="term" value="C:cytoplasmic dynein complex"/>
    <property type="evidence" value="ECO:0007669"/>
    <property type="project" value="InterPro"/>
</dbReference>
<dbReference type="GO" id="GO:0035721">
    <property type="term" value="P:intraciliary retrograde transport"/>
    <property type="evidence" value="ECO:0007669"/>
    <property type="project" value="InterPro"/>
</dbReference>
<keyword evidence="6" id="KW-0217">Developmental protein</keyword>
<dbReference type="SUPFAM" id="SSF52540">
    <property type="entry name" value="P-loop containing nucleoside triphosphate hydrolases"/>
    <property type="match status" value="1"/>
</dbReference>
<evidence type="ECO:0000256" key="13">
    <source>
        <dbReference type="ARBA" id="ARBA00023212"/>
    </source>
</evidence>
<evidence type="ECO:0000256" key="2">
    <source>
        <dbReference type="ARBA" id="ARBA00004300"/>
    </source>
</evidence>
<organism evidence="16 18">
    <name type="scientific">Rotaria magnacalcarata</name>
    <dbReference type="NCBI Taxonomy" id="392030"/>
    <lineage>
        <taxon>Eukaryota</taxon>
        <taxon>Metazoa</taxon>
        <taxon>Spiralia</taxon>
        <taxon>Gnathifera</taxon>
        <taxon>Rotifera</taxon>
        <taxon>Eurotatoria</taxon>
        <taxon>Bdelloidea</taxon>
        <taxon>Philodinida</taxon>
        <taxon>Philodinidae</taxon>
        <taxon>Rotaria</taxon>
    </lineage>
</organism>
<dbReference type="GO" id="GO:0045504">
    <property type="term" value="F:dynein heavy chain binding"/>
    <property type="evidence" value="ECO:0007669"/>
    <property type="project" value="TreeGrafter"/>
</dbReference>
<evidence type="ECO:0000313" key="16">
    <source>
        <dbReference type="EMBL" id="CAF4664176.1"/>
    </source>
</evidence>
<keyword evidence="13" id="KW-0206">Cytoskeleton</keyword>
<evidence type="ECO:0000256" key="7">
    <source>
        <dbReference type="ARBA" id="ARBA00022490"/>
    </source>
</evidence>
<evidence type="ECO:0000256" key="4">
    <source>
        <dbReference type="ARBA" id="ARBA00006831"/>
    </source>
</evidence>
<keyword evidence="14" id="KW-0966">Cell projection</keyword>
<keyword evidence="10" id="KW-0243">Dynein</keyword>
<dbReference type="EMBL" id="CAJOBH010194063">
    <property type="protein sequence ID" value="CAF4971310.1"/>
    <property type="molecule type" value="Genomic_DNA"/>
</dbReference>
<accession>A0A8S2ZV12</accession>
<evidence type="ECO:0000256" key="6">
    <source>
        <dbReference type="ARBA" id="ARBA00022473"/>
    </source>
</evidence>
<feature type="compositionally biased region" description="Basic and acidic residues" evidence="15">
    <location>
        <begin position="1"/>
        <end position="26"/>
    </location>
</feature>
<dbReference type="PANTHER" id="PTHR13236:SF0">
    <property type="entry name" value="CYTOPLASMIC DYNEIN 2 LIGHT INTERMEDIATE CHAIN 1"/>
    <property type="match status" value="1"/>
</dbReference>
<sequence length="167" mass="18335">MSKKNQANDDKKHDDDFYGGRKREETDLGGGGGGGKSLWDAAREIAASREKAETLPTESNTILFVGSQTGGKTTMILRYLERTNEAAKPTIALDYNYAKKPKTIDTIGKDIGHIWELGDGTSLTKLIDVVLTAETIGNASVVLVLDLSQPQELWNTYQILYDTIAKR</sequence>
<evidence type="ECO:0000256" key="14">
    <source>
        <dbReference type="ARBA" id="ARBA00023273"/>
    </source>
</evidence>
<dbReference type="Pfam" id="PF05783">
    <property type="entry name" value="DLIC"/>
    <property type="match status" value="1"/>
</dbReference>
<evidence type="ECO:0000256" key="12">
    <source>
        <dbReference type="ARBA" id="ARBA00023175"/>
    </source>
</evidence>
<evidence type="ECO:0000256" key="15">
    <source>
        <dbReference type="SAM" id="MobiDB-lite"/>
    </source>
</evidence>
<comment type="caution">
    <text evidence="16">The sequence shown here is derived from an EMBL/GenBank/DDBJ whole genome shotgun (WGS) entry which is preliminary data.</text>
</comment>
<dbReference type="GO" id="GO:0005930">
    <property type="term" value="C:axoneme"/>
    <property type="evidence" value="ECO:0007669"/>
    <property type="project" value="UniProtKB-SubCell"/>
</dbReference>
<keyword evidence="11" id="KW-0969">Cilium</keyword>
<keyword evidence="12" id="KW-0505">Motor protein</keyword>
<evidence type="ECO:0000256" key="9">
    <source>
        <dbReference type="ARBA" id="ARBA00022794"/>
    </source>
</evidence>
<keyword evidence="7" id="KW-0963">Cytoplasm</keyword>
<evidence type="ECO:0000256" key="8">
    <source>
        <dbReference type="ARBA" id="ARBA00022701"/>
    </source>
</evidence>
<feature type="region of interest" description="Disordered" evidence="15">
    <location>
        <begin position="1"/>
        <end position="36"/>
    </location>
</feature>
<dbReference type="GO" id="GO:0035735">
    <property type="term" value="P:intraciliary transport involved in cilium assembly"/>
    <property type="evidence" value="ECO:0007669"/>
    <property type="project" value="InterPro"/>
</dbReference>
<dbReference type="Proteomes" id="UP000681967">
    <property type="component" value="Unassembled WGS sequence"/>
</dbReference>
<dbReference type="InterPro" id="IPR027417">
    <property type="entry name" value="P-loop_NTPase"/>
</dbReference>
<feature type="non-terminal residue" evidence="16">
    <location>
        <position position="1"/>
    </location>
</feature>
<dbReference type="Proteomes" id="UP000681720">
    <property type="component" value="Unassembled WGS sequence"/>
</dbReference>
<evidence type="ECO:0000256" key="1">
    <source>
        <dbReference type="ARBA" id="ARBA00004120"/>
    </source>
</evidence>
<name>A0A8S2ZV12_9BILA</name>
<evidence type="ECO:0000313" key="18">
    <source>
        <dbReference type="Proteomes" id="UP000681720"/>
    </source>
</evidence>
<dbReference type="GO" id="GO:0036064">
    <property type="term" value="C:ciliary basal body"/>
    <property type="evidence" value="ECO:0007669"/>
    <property type="project" value="TreeGrafter"/>
</dbReference>
<evidence type="ECO:0000313" key="17">
    <source>
        <dbReference type="EMBL" id="CAF4971310.1"/>
    </source>
</evidence>
<dbReference type="Gene3D" id="3.40.50.300">
    <property type="entry name" value="P-loop containing nucleotide triphosphate hydrolases"/>
    <property type="match status" value="1"/>
</dbReference>
<comment type="subcellular location">
    <subcellularLocation>
        <location evidence="3">Cytoplasm</location>
        <location evidence="3">Cytoskeleton</location>
        <location evidence="3">Cilium axoneme</location>
    </subcellularLocation>
    <subcellularLocation>
        <location evidence="1">Cytoplasm</location>
        <location evidence="1">Cytoskeleton</location>
        <location evidence="1">Cilium basal body</location>
    </subcellularLocation>
    <subcellularLocation>
        <location evidence="2">Cytoplasm</location>
        <location evidence="2">Cytoskeleton</location>
        <location evidence="2">Microtubule organizing center</location>
        <location evidence="2">Centrosome</location>
    </subcellularLocation>
</comment>
<dbReference type="PANTHER" id="PTHR13236">
    <property type="entry name" value="DYNEIN 2 LIGHT INTERMEDIATE CHAIN, ISOFORM 2"/>
    <property type="match status" value="1"/>
</dbReference>
<evidence type="ECO:0000256" key="5">
    <source>
        <dbReference type="ARBA" id="ARBA00018863"/>
    </source>
</evidence>
<dbReference type="GO" id="GO:0005874">
    <property type="term" value="C:microtubule"/>
    <property type="evidence" value="ECO:0007669"/>
    <property type="project" value="UniProtKB-KW"/>
</dbReference>
<comment type="similarity">
    <text evidence="4">Belongs to the dynein light intermediate chain family.</text>
</comment>
<evidence type="ECO:0000256" key="11">
    <source>
        <dbReference type="ARBA" id="ARBA00023069"/>
    </source>
</evidence>
<gene>
    <name evidence="17" type="ORF">BYL167_LOCUS54597</name>
    <name evidence="16" type="ORF">GIL414_LOCUS41609</name>
</gene>
<evidence type="ECO:0000256" key="3">
    <source>
        <dbReference type="ARBA" id="ARBA00004430"/>
    </source>
</evidence>
<dbReference type="InterPro" id="IPR022780">
    <property type="entry name" value="Dynein_light_int_chain"/>
</dbReference>
<dbReference type="EMBL" id="CAJOBJ010118361">
    <property type="protein sequence ID" value="CAF4664176.1"/>
    <property type="molecule type" value="Genomic_DNA"/>
</dbReference>
<keyword evidence="9" id="KW-0970">Cilium biogenesis/degradation</keyword>
<dbReference type="GO" id="GO:0005813">
    <property type="term" value="C:centrosome"/>
    <property type="evidence" value="ECO:0007669"/>
    <property type="project" value="UniProtKB-SubCell"/>
</dbReference>
<dbReference type="AlphaFoldDB" id="A0A8S2ZV12"/>
<protein>
    <recommendedName>
        <fullName evidence="5">Cytoplasmic dynein 2 light intermediate chain 1</fullName>
    </recommendedName>
</protein>
<proteinExistence type="inferred from homology"/>
<keyword evidence="8" id="KW-0493">Microtubule</keyword>